<evidence type="ECO:0000313" key="13">
    <source>
        <dbReference type="Proteomes" id="UP000594262"/>
    </source>
</evidence>
<feature type="transmembrane region" description="Helical" evidence="11">
    <location>
        <begin position="21"/>
        <end position="40"/>
    </location>
</feature>
<dbReference type="Pfam" id="PF00864">
    <property type="entry name" value="P2X_receptor"/>
    <property type="match status" value="1"/>
</dbReference>
<keyword evidence="8" id="KW-1071">Ligand-gated ion channel</keyword>
<evidence type="ECO:0000256" key="9">
    <source>
        <dbReference type="ARBA" id="ARBA00023303"/>
    </source>
</evidence>
<evidence type="ECO:0000256" key="7">
    <source>
        <dbReference type="ARBA" id="ARBA00023136"/>
    </source>
</evidence>
<evidence type="ECO:0000256" key="3">
    <source>
        <dbReference type="ARBA" id="ARBA00022448"/>
    </source>
</evidence>
<feature type="region of interest" description="Disordered" evidence="10">
    <location>
        <begin position="356"/>
        <end position="376"/>
    </location>
</feature>
<proteinExistence type="inferred from homology"/>
<dbReference type="GO" id="GO:0070588">
    <property type="term" value="P:calcium ion transmembrane transport"/>
    <property type="evidence" value="ECO:0007669"/>
    <property type="project" value="TreeGrafter"/>
</dbReference>
<keyword evidence="3" id="KW-0813">Transport</keyword>
<comment type="subcellular location">
    <subcellularLocation>
        <location evidence="1">Endomembrane system</location>
    </subcellularLocation>
</comment>
<dbReference type="RefSeq" id="XP_066912472.1">
    <property type="nucleotide sequence ID" value="XM_067056371.1"/>
</dbReference>
<dbReference type="PANTHER" id="PTHR10125">
    <property type="entry name" value="P2X PURINOCEPTOR"/>
    <property type="match status" value="1"/>
</dbReference>
<evidence type="ECO:0000256" key="10">
    <source>
        <dbReference type="SAM" id="MobiDB-lite"/>
    </source>
</evidence>
<evidence type="ECO:0000256" key="6">
    <source>
        <dbReference type="ARBA" id="ARBA00023065"/>
    </source>
</evidence>
<evidence type="ECO:0000256" key="2">
    <source>
        <dbReference type="ARBA" id="ARBA00009848"/>
    </source>
</evidence>
<dbReference type="GO" id="GO:0007165">
    <property type="term" value="P:signal transduction"/>
    <property type="evidence" value="ECO:0007669"/>
    <property type="project" value="UniProtKB-ARBA"/>
</dbReference>
<feature type="compositionally biased region" description="Basic and acidic residues" evidence="10">
    <location>
        <begin position="357"/>
        <end position="376"/>
    </location>
</feature>
<dbReference type="PANTHER" id="PTHR10125:SF31">
    <property type="entry name" value="P2X RECEPTOR E"/>
    <property type="match status" value="1"/>
</dbReference>
<dbReference type="OrthoDB" id="494673at2759"/>
<evidence type="ECO:0000313" key="12">
    <source>
        <dbReference type="EnsemblMetazoa" id="CLYHEMP020269.1"/>
    </source>
</evidence>
<accession>A0A7M5XBN1</accession>
<reference evidence="12" key="1">
    <citation type="submission" date="2021-01" db="UniProtKB">
        <authorList>
            <consortium name="EnsemblMetazoa"/>
        </authorList>
    </citation>
    <scope>IDENTIFICATION</scope>
</reference>
<keyword evidence="7 11" id="KW-0472">Membrane</keyword>
<name>A0A7M5XBN1_9CNID</name>
<dbReference type="GeneID" id="136799653"/>
<evidence type="ECO:0000256" key="5">
    <source>
        <dbReference type="ARBA" id="ARBA00022989"/>
    </source>
</evidence>
<dbReference type="GO" id="GO:0016020">
    <property type="term" value="C:membrane"/>
    <property type="evidence" value="ECO:0007669"/>
    <property type="project" value="TreeGrafter"/>
</dbReference>
<organism evidence="12 13">
    <name type="scientific">Clytia hemisphaerica</name>
    <dbReference type="NCBI Taxonomy" id="252671"/>
    <lineage>
        <taxon>Eukaryota</taxon>
        <taxon>Metazoa</taxon>
        <taxon>Cnidaria</taxon>
        <taxon>Hydrozoa</taxon>
        <taxon>Hydroidolina</taxon>
        <taxon>Leptothecata</taxon>
        <taxon>Obeliida</taxon>
        <taxon>Clytiidae</taxon>
        <taxon>Clytia</taxon>
    </lineage>
</organism>
<keyword evidence="4 11" id="KW-0812">Transmembrane</keyword>
<dbReference type="EnsemblMetazoa" id="CLYHEMT020269.1">
    <property type="protein sequence ID" value="CLYHEMP020269.1"/>
    <property type="gene ID" value="CLYHEMG020269"/>
</dbReference>
<feature type="transmembrane region" description="Helical" evidence="11">
    <location>
        <begin position="312"/>
        <end position="338"/>
    </location>
</feature>
<dbReference type="InterPro" id="IPR059116">
    <property type="entry name" value="P2X_receptor"/>
</dbReference>
<dbReference type="GO" id="GO:0012505">
    <property type="term" value="C:endomembrane system"/>
    <property type="evidence" value="ECO:0007669"/>
    <property type="project" value="UniProtKB-SubCell"/>
</dbReference>
<keyword evidence="9" id="KW-0407">Ion channel</keyword>
<keyword evidence="13" id="KW-1185">Reference proteome</keyword>
<keyword evidence="5 11" id="KW-1133">Transmembrane helix</keyword>
<evidence type="ECO:0000256" key="1">
    <source>
        <dbReference type="ARBA" id="ARBA00004308"/>
    </source>
</evidence>
<evidence type="ECO:0000256" key="11">
    <source>
        <dbReference type="SAM" id="Phobius"/>
    </source>
</evidence>
<protein>
    <submittedName>
        <fullName evidence="12">Uncharacterized protein</fullName>
    </submittedName>
</protein>
<dbReference type="AlphaFoldDB" id="A0A7M5XBN1"/>
<evidence type="ECO:0000256" key="8">
    <source>
        <dbReference type="ARBA" id="ARBA00023286"/>
    </source>
</evidence>
<dbReference type="Gene3D" id="1.10.287.940">
    <property type="entry name" value="atp-gated p2x4 ion channel"/>
    <property type="match status" value="1"/>
</dbReference>
<keyword evidence="6" id="KW-0406">Ion transport</keyword>
<dbReference type="GO" id="GO:0015267">
    <property type="term" value="F:channel activity"/>
    <property type="evidence" value="ECO:0007669"/>
    <property type="project" value="UniProtKB-ARBA"/>
</dbReference>
<sequence>MSLFHYVTYKYIIIKDKRLGIAYYILAFLIIFYTLVQLLVNKSYLQYDSSPSGNMRILVNTPTKLQNDENEYNINPDYCKQKESANSTICRKLDGLSINWPIESRSVTLATFIKEKWQRPKDCQYALVYDPENPVKYEDLRDVDYYAVNPEFALIKVEHSFTAFSGQLTHSHRRMSGSLVDMNGNTIKRLNSNGVSKVDKILLKDFLIAANVSLDEVSDALNAKERTFRQNGLILHVSIMYKNSEKMLYGVNIPEYTYHVRRVPFSDYRLKQEIPIANNEGNICERIIKKRYAVRIEFHQGGKIGQFSSANLVFQLVSVMGLLTLTATVIDVIALYIVPNKDNYRQYVFDESPEFSEQEKQTLKENVNDEQSKKDQ</sequence>
<dbReference type="Proteomes" id="UP000594262">
    <property type="component" value="Unplaced"/>
</dbReference>
<comment type="similarity">
    <text evidence="2">Belongs to the P2X receptor family.</text>
</comment>
<evidence type="ECO:0000256" key="4">
    <source>
        <dbReference type="ARBA" id="ARBA00022692"/>
    </source>
</evidence>